<dbReference type="Pfam" id="PF00251">
    <property type="entry name" value="Glyco_hydro_32N"/>
    <property type="match status" value="1"/>
</dbReference>
<dbReference type="CDD" id="cd18623">
    <property type="entry name" value="GH32_ScrB-like"/>
    <property type="match status" value="1"/>
</dbReference>
<dbReference type="GO" id="GO:0005737">
    <property type="term" value="C:cytoplasm"/>
    <property type="evidence" value="ECO:0007669"/>
    <property type="project" value="UniProtKB-SubCell"/>
</dbReference>
<dbReference type="InterPro" id="IPR006232">
    <property type="entry name" value="Suc6P_hydrolase"/>
</dbReference>
<dbReference type="EC" id="3.2.1.26" evidence="4"/>
<dbReference type="UniPathway" id="UPA00238"/>
<keyword evidence="5" id="KW-0963">Cytoplasm</keyword>
<dbReference type="PANTHER" id="PTHR43101">
    <property type="entry name" value="BETA-FRUCTOSIDASE"/>
    <property type="match status" value="1"/>
</dbReference>
<dbReference type="AlphaFoldDB" id="U7V7Y3"/>
<dbReference type="NCBIfam" id="TIGR01322">
    <property type="entry name" value="scrB_fam"/>
    <property type="match status" value="1"/>
</dbReference>
<keyword evidence="2 4" id="KW-0378">Hydrolase</keyword>
<comment type="caution">
    <text evidence="8">The sequence shown here is derived from an EMBL/GenBank/DDBJ whole genome shotgun (WGS) entry which is preliminary data.</text>
</comment>
<evidence type="ECO:0000313" key="9">
    <source>
        <dbReference type="Proteomes" id="UP000017081"/>
    </source>
</evidence>
<dbReference type="GO" id="GO:0005985">
    <property type="term" value="P:sucrose metabolic process"/>
    <property type="evidence" value="ECO:0007669"/>
    <property type="project" value="UniProtKB-UniPathway"/>
</dbReference>
<evidence type="ECO:0000256" key="4">
    <source>
        <dbReference type="RuleBase" id="RU362110"/>
    </source>
</evidence>
<dbReference type="InterPro" id="IPR001362">
    <property type="entry name" value="Glyco_hydro_32"/>
</dbReference>
<dbReference type="InterPro" id="IPR013320">
    <property type="entry name" value="ConA-like_dom_sf"/>
</dbReference>
<reference evidence="8 9" key="1">
    <citation type="submission" date="2013-08" db="EMBL/GenBank/DDBJ databases">
        <authorList>
            <person name="Weinstock G."/>
            <person name="Sodergren E."/>
            <person name="Wylie T."/>
            <person name="Fulton L."/>
            <person name="Fulton R."/>
            <person name="Fronick C."/>
            <person name="O'Laughlin M."/>
            <person name="Godfrey J."/>
            <person name="Miner T."/>
            <person name="Herter B."/>
            <person name="Appelbaum E."/>
            <person name="Cordes M."/>
            <person name="Lek S."/>
            <person name="Wollam A."/>
            <person name="Pepin K.H."/>
            <person name="Palsikar V.B."/>
            <person name="Mitreva M."/>
            <person name="Wilson R.K."/>
        </authorList>
    </citation>
    <scope>NUCLEOTIDE SEQUENCE [LARGE SCALE GENOMIC DNA]</scope>
    <source>
        <strain evidence="8 9">ATCC BAA-474</strain>
    </source>
</reference>
<dbReference type="RefSeq" id="WP_023051966.1">
    <property type="nucleotide sequence ID" value="NZ_CP173063.2"/>
</dbReference>
<comment type="catalytic activity">
    <reaction evidence="4">
        <text>Hydrolysis of terminal non-reducing beta-D-fructofuranoside residues in beta-D-fructofuranosides.</text>
        <dbReference type="EC" id="3.2.1.26"/>
    </reaction>
</comment>
<feature type="domain" description="Glycosyl hydrolase family 32 N-terminal" evidence="6">
    <location>
        <begin position="7"/>
        <end position="303"/>
    </location>
</feature>
<dbReference type="Proteomes" id="UP000017081">
    <property type="component" value="Unassembled WGS sequence"/>
</dbReference>
<dbReference type="InterPro" id="IPR013148">
    <property type="entry name" value="Glyco_hydro_32_N"/>
</dbReference>
<feature type="domain" description="Glycosyl hydrolase family 32 C-terminal" evidence="7">
    <location>
        <begin position="307"/>
        <end position="437"/>
    </location>
</feature>
<dbReference type="SUPFAM" id="SSF49899">
    <property type="entry name" value="Concanavalin A-like lectins/glucanases"/>
    <property type="match status" value="1"/>
</dbReference>
<dbReference type="InterPro" id="IPR013189">
    <property type="entry name" value="Glyco_hydro_32_C"/>
</dbReference>
<protein>
    <recommendedName>
        <fullName evidence="4">Sucrose-6-phosphate hydrolase</fullName>
        <ecNumber evidence="4">3.2.1.26</ecNumber>
    </recommendedName>
    <alternativeName>
        <fullName evidence="5">Invertase</fullName>
    </alternativeName>
</protein>
<dbReference type="SMART" id="SM00640">
    <property type="entry name" value="Glyco_32"/>
    <property type="match status" value="1"/>
</dbReference>
<evidence type="ECO:0000256" key="3">
    <source>
        <dbReference type="ARBA" id="ARBA00023295"/>
    </source>
</evidence>
<dbReference type="HOGENOM" id="CLU_001528_7_1_0"/>
<dbReference type="InterPro" id="IPR018053">
    <property type="entry name" value="Glyco_hydro_32_AS"/>
</dbReference>
<evidence type="ECO:0000256" key="2">
    <source>
        <dbReference type="ARBA" id="ARBA00022801"/>
    </source>
</evidence>
<dbReference type="InterPro" id="IPR023296">
    <property type="entry name" value="Glyco_hydro_beta-prop_sf"/>
</dbReference>
<evidence type="ECO:0000256" key="5">
    <source>
        <dbReference type="RuleBase" id="RU365015"/>
    </source>
</evidence>
<dbReference type="PROSITE" id="PS00609">
    <property type="entry name" value="GLYCOSYL_HYDROL_F32"/>
    <property type="match status" value="1"/>
</dbReference>
<dbReference type="PATRIC" id="fig|1319815.3.peg.2341"/>
<sequence>MWKNKFHISPPFGLLNDPNGLIFWNNEYHIFYQWNPNACEHASKHWAHLKSKNLVDWESLPIALSPNDWFDKNGCYSGSAIEKDNKLYLFYTGNVKNNNVRESYQCLAISTNGIDFEKKGPVIHDKDIPKEYTKHFRDPKVFIKDGVYKMVLGAQRVDLTGTIVVFSSHNLIDWSFEQEIINGNFGFMCECPDFIEDKKNKALILSPQGIKADGDLFNNRYQSGYIIRDLYDIEKNDFIELDRGFEFYAPQTFKDENNKNVLIGWIGMPEELEHPSIEKENWVHSLTIPRVLEIKKNKIFQKPHNNLKKLRKEKIVMENIYLENTIDLSKYNILGDAYELIISLGDFSKDIEIDLRKNGNERTTFSFDSIKKKASLNRNFSGYGYKGIRKCYLKDLKKIHIFVDKCSVEIFLNDGEEVFTGNIYPNKDSLGIEIRSKMLFTIPKIEFYKF</sequence>
<keyword evidence="9" id="KW-1185">Reference proteome</keyword>
<comment type="subcellular location">
    <subcellularLocation>
        <location evidence="5">Cytoplasm</location>
    </subcellularLocation>
</comment>
<evidence type="ECO:0000259" key="7">
    <source>
        <dbReference type="Pfam" id="PF08244"/>
    </source>
</evidence>
<keyword evidence="5" id="KW-0119">Carbohydrate metabolism</keyword>
<organism evidence="8 9">
    <name type="scientific">Cetobacterium somerae ATCC BAA-474</name>
    <dbReference type="NCBI Taxonomy" id="1319815"/>
    <lineage>
        <taxon>Bacteria</taxon>
        <taxon>Fusobacteriati</taxon>
        <taxon>Fusobacteriota</taxon>
        <taxon>Fusobacteriia</taxon>
        <taxon>Fusobacteriales</taxon>
        <taxon>Fusobacteriaceae</taxon>
        <taxon>Cetobacterium</taxon>
    </lineage>
</organism>
<dbReference type="Pfam" id="PF08244">
    <property type="entry name" value="Glyco_hydro_32C"/>
    <property type="match status" value="1"/>
</dbReference>
<evidence type="ECO:0000256" key="1">
    <source>
        <dbReference type="ARBA" id="ARBA00009902"/>
    </source>
</evidence>
<dbReference type="SUPFAM" id="SSF75005">
    <property type="entry name" value="Arabinanase/levansucrase/invertase"/>
    <property type="match status" value="1"/>
</dbReference>
<dbReference type="PANTHER" id="PTHR43101:SF1">
    <property type="entry name" value="BETA-FRUCTOSIDASE"/>
    <property type="match status" value="1"/>
</dbReference>
<dbReference type="Gene3D" id="2.115.10.20">
    <property type="entry name" value="Glycosyl hydrolase domain, family 43"/>
    <property type="match status" value="1"/>
</dbReference>
<dbReference type="eggNOG" id="COG1621">
    <property type="taxonomic scope" value="Bacteria"/>
</dbReference>
<comment type="pathway">
    <text evidence="5">Glycan biosynthesis; sucrose metabolism.</text>
</comment>
<comment type="function">
    <text evidence="5">Enables the bacterium to metabolize sucrose as a sole carbon source.</text>
</comment>
<comment type="similarity">
    <text evidence="1 4">Belongs to the glycosyl hydrolase 32 family.</text>
</comment>
<proteinExistence type="inferred from homology"/>
<accession>U7V7Y3</accession>
<keyword evidence="3 4" id="KW-0326">Glycosidase</keyword>
<evidence type="ECO:0000313" key="8">
    <source>
        <dbReference type="EMBL" id="ERT67244.1"/>
    </source>
</evidence>
<dbReference type="InterPro" id="IPR051214">
    <property type="entry name" value="GH32_Enzymes"/>
</dbReference>
<evidence type="ECO:0000259" key="6">
    <source>
        <dbReference type="Pfam" id="PF00251"/>
    </source>
</evidence>
<dbReference type="STRING" id="1319815.HMPREF0202_02434"/>
<dbReference type="GO" id="GO:0004564">
    <property type="term" value="F:beta-fructofuranosidase activity"/>
    <property type="evidence" value="ECO:0007669"/>
    <property type="project" value="UniProtKB-EC"/>
</dbReference>
<gene>
    <name evidence="8" type="ORF">HMPREF0202_02434</name>
</gene>
<dbReference type="Gene3D" id="2.60.120.560">
    <property type="entry name" value="Exo-inulinase, domain 1"/>
    <property type="match status" value="1"/>
</dbReference>
<dbReference type="EMBL" id="AXZF01000119">
    <property type="protein sequence ID" value="ERT67244.1"/>
    <property type="molecule type" value="Genomic_DNA"/>
</dbReference>
<name>U7V7Y3_9FUSO</name>